<feature type="transmembrane region" description="Helical" evidence="1">
    <location>
        <begin position="602"/>
        <end position="625"/>
    </location>
</feature>
<organism evidence="2 3">
    <name type="scientific">Tetraparma gracilis</name>
    <dbReference type="NCBI Taxonomy" id="2962635"/>
    <lineage>
        <taxon>Eukaryota</taxon>
        <taxon>Sar</taxon>
        <taxon>Stramenopiles</taxon>
        <taxon>Ochrophyta</taxon>
        <taxon>Bolidophyceae</taxon>
        <taxon>Parmales</taxon>
        <taxon>Triparmaceae</taxon>
        <taxon>Tetraparma</taxon>
    </lineage>
</organism>
<feature type="transmembrane region" description="Helical" evidence="1">
    <location>
        <begin position="382"/>
        <end position="402"/>
    </location>
</feature>
<keyword evidence="1" id="KW-1133">Transmembrane helix</keyword>
<evidence type="ECO:0000313" key="3">
    <source>
        <dbReference type="Proteomes" id="UP001165060"/>
    </source>
</evidence>
<feature type="transmembrane region" description="Helical" evidence="1">
    <location>
        <begin position="1321"/>
        <end position="1347"/>
    </location>
</feature>
<sequence>TTVQVKKTAQLDAAGQDARALGQLLVHDMEPVRTKKKLLESKLHVFLFRTTVLRELTDARPWFEALLHQWVLGSPALQELETAHPYFRPFMNVIAKHIISIADFGLKMRLYSGAGLSVFDLVSDVYMIVVFLGSEETRGVAHVNIVCVVLSLLLQLWLAWFVNRKRGWRRIAREALYVVLFIKPGIDAARVAGGGENDDGLAALGPLAELAVSKMIEMVFESIPAAIIQTRAFIISEERSTLALVSIIISCCTTGFAAATMWYDFDTSPAKRKENPRLAGATPDTSRGPFFFLLVVSSALQVVAKSFSSALLFIASPKTFLAYMVGDHAMYQLYLVVRCDHMCFSAGLNTPLSVVLRFVEKLAVDFTSCWLLRSPIQMHGSYFLINQLTTFASVFVSVHLYVSWGYNHLPARMLWTSAISVFAAWVLTYLGVVSMVKPEWRHTFYRAETIGQYAHILFHDNGDDDEQKMKLFELHRCKWRSFEDEIKETAELDAAGQDARALGQLLVHEMEPVRTKKRPEELEARLHVFFYRTTVLRELADVHRWFPKMLFQVLRNLPHRPRMTTAKLVNFTERDALITGRALKMLMLSNATPDAAVDEMRLYSGAGLSVFDLVSDVYMIVVFLGSEETRGVAHVNIACVALSLFWQLALVLFVNKKRPWRRIAKELLYVVSFVKPGIDAARVAGGGENDDGLAAVDPLAELAFSKMFEMVFESIPAAIIQTRAFIISKERSTLALVSIFISCCTTGFAAATMWYDFDTSPAKRKGNPRLAGATPDTSRGPFFFLLVVSGALQVVAKSFSSALLFIASPKTFLAYMVGDHAIYQLYLVVRGDHMFFPAGFNTPLSLAARLGEKLTVDFTSCWLLRSPLEMHSSYFLFNQLTTFASVFASVHLYVSWGGDHLPARMLWISSISVFAAWVLTYLGVVSMVKPEWRHSFYRTETTCQYAHILFHDNGDDDEQKMKLFELHRSKWRSFEDEVRDYTHANWALWKAEKPAWFNEEIVARVPDEFIPDPTTQARAKWIAAKIGDRALRDAHFIKIKETAELDAAGQDARALGQLLVHEMEPVRTNKKLLESKLHVFLFRTTVLRELTDARPWFEALLHQVLVNEAQIKKKGVHGVEGFTEEDGRATGAGLALLLLKKQPQTAVDVWVLGSPALQELETAYPFFRPFMNVIAKHIISIADFGLKMRLYSGAGLSVFDLVSDVYMIVVFLGSEETRGVAHVNIACVALSLFWQLALIGIVNKKRSWRMIAREMLYVVSFVKPGIDAARVAAGNENDDGLAAVDPLTELNVSKVVEMVFESIPAAIIQTRAFIISEERTTLALVSIFISCCTTGFAAATMCALQVVAKTFSSALLFIASPKTFLVFMVGDHVMYQLYLVVRCDLMLFAAAVNTPLSVVIRFMEKLCVDFTSCWICRSPLQMHSCYFLFNQLTTFASVFASVHLYVSWGGDHLPARMLWISSISVFAAWVLTYLGVVSMVKPEWRHTFYRTETTCQYAHILFHDNGDDDEQKMKLFELHRCKWRSFEDEVRDYTHANWAQWKAEKPAWFNEEIIARVPDEFIPVAEVAALNAAAGGKRRRSSVGLASSVRESVRRDSISD</sequence>
<keyword evidence="1" id="KW-0812">Transmembrane</keyword>
<feature type="transmembrane region" description="Helical" evidence="1">
    <location>
        <begin position="906"/>
        <end position="928"/>
    </location>
</feature>
<protein>
    <submittedName>
        <fullName evidence="2">Uncharacterized protein</fullName>
    </submittedName>
</protein>
<feature type="transmembrane region" description="Helical" evidence="1">
    <location>
        <begin position="139"/>
        <end position="162"/>
    </location>
</feature>
<feature type="transmembrane region" description="Helical" evidence="1">
    <location>
        <begin position="1219"/>
        <end position="1242"/>
    </location>
</feature>
<feature type="transmembrane region" description="Helical" evidence="1">
    <location>
        <begin position="241"/>
        <end position="263"/>
    </location>
</feature>
<keyword evidence="1" id="KW-0472">Membrane</keyword>
<reference evidence="2 3" key="1">
    <citation type="journal article" date="2023" name="Commun. Biol.">
        <title>Genome analysis of Parmales, the sister group of diatoms, reveals the evolutionary specialization of diatoms from phago-mixotrophs to photoautotrophs.</title>
        <authorList>
            <person name="Ban H."/>
            <person name="Sato S."/>
            <person name="Yoshikawa S."/>
            <person name="Yamada K."/>
            <person name="Nakamura Y."/>
            <person name="Ichinomiya M."/>
            <person name="Sato N."/>
            <person name="Blanc-Mathieu R."/>
            <person name="Endo H."/>
            <person name="Kuwata A."/>
            <person name="Ogata H."/>
        </authorList>
    </citation>
    <scope>NUCLEOTIDE SEQUENCE [LARGE SCALE GENOMIC DNA]</scope>
</reference>
<feature type="transmembrane region" description="Helical" evidence="1">
    <location>
        <begin position="414"/>
        <end position="436"/>
    </location>
</feature>
<feature type="transmembrane region" description="Helical" evidence="1">
    <location>
        <begin position="631"/>
        <end position="654"/>
    </location>
</feature>
<gene>
    <name evidence="2" type="ORF">TeGR_g13050</name>
</gene>
<name>A0ABQ6MWC9_9STRA</name>
<evidence type="ECO:0000256" key="1">
    <source>
        <dbReference type="SAM" id="Phobius"/>
    </source>
</evidence>
<dbReference type="EMBL" id="BRYB01004656">
    <property type="protein sequence ID" value="GMI34746.1"/>
    <property type="molecule type" value="Genomic_DNA"/>
</dbReference>
<feature type="non-terminal residue" evidence="2">
    <location>
        <position position="1"/>
    </location>
</feature>
<feature type="transmembrane region" description="Helical" evidence="1">
    <location>
        <begin position="733"/>
        <end position="755"/>
    </location>
</feature>
<keyword evidence="3" id="KW-1185">Reference proteome</keyword>
<comment type="caution">
    <text evidence="2">The sequence shown here is derived from an EMBL/GenBank/DDBJ whole genome shotgun (WGS) entry which is preliminary data.</text>
</comment>
<feature type="transmembrane region" description="Helical" evidence="1">
    <location>
        <begin position="874"/>
        <end position="894"/>
    </location>
</feature>
<feature type="transmembrane region" description="Helical" evidence="1">
    <location>
        <begin position="782"/>
        <end position="806"/>
    </location>
</feature>
<feature type="transmembrane region" description="Helical" evidence="1">
    <location>
        <begin position="1375"/>
        <end position="1396"/>
    </location>
</feature>
<feature type="transmembrane region" description="Helical" evidence="1">
    <location>
        <begin position="1458"/>
        <end position="1480"/>
    </location>
</feature>
<dbReference type="Proteomes" id="UP001165060">
    <property type="component" value="Unassembled WGS sequence"/>
</dbReference>
<feature type="transmembrane region" description="Helical" evidence="1">
    <location>
        <begin position="290"/>
        <end position="314"/>
    </location>
</feature>
<accession>A0ABQ6MWC9</accession>
<feature type="transmembrane region" description="Helical" evidence="1">
    <location>
        <begin position="1190"/>
        <end position="1213"/>
    </location>
</feature>
<feature type="transmembrane region" description="Helical" evidence="1">
    <location>
        <begin position="1427"/>
        <end position="1446"/>
    </location>
</feature>
<feature type="transmembrane region" description="Helical" evidence="1">
    <location>
        <begin position="110"/>
        <end position="133"/>
    </location>
</feature>
<proteinExistence type="predicted"/>
<evidence type="ECO:0000313" key="2">
    <source>
        <dbReference type="EMBL" id="GMI34746.1"/>
    </source>
</evidence>